<protein>
    <submittedName>
        <fullName evidence="2">Molybdate/tungstate transport system substrate-binding protein</fullName>
    </submittedName>
</protein>
<evidence type="ECO:0000313" key="3">
    <source>
        <dbReference type="Proteomes" id="UP000190625"/>
    </source>
</evidence>
<reference evidence="3" key="1">
    <citation type="submission" date="2017-02" db="EMBL/GenBank/DDBJ databases">
        <authorList>
            <person name="Varghese N."/>
            <person name="Submissions S."/>
        </authorList>
    </citation>
    <scope>NUCLEOTIDE SEQUENCE [LARGE SCALE GENOMIC DNA]</scope>
    <source>
        <strain evidence="3">ATCC BAA-73</strain>
    </source>
</reference>
<dbReference type="PANTHER" id="PTHR30632">
    <property type="entry name" value="MOLYBDATE-BINDING PERIPLASMIC PROTEIN"/>
    <property type="match status" value="1"/>
</dbReference>
<dbReference type="OrthoDB" id="9785015at2"/>
<name>A0A1T4PCZ5_9FIRM</name>
<dbReference type="STRING" id="142842.SAMN02745118_02127"/>
<dbReference type="EMBL" id="FUWM01000018">
    <property type="protein sequence ID" value="SJZ89369.1"/>
    <property type="molecule type" value="Genomic_DNA"/>
</dbReference>
<dbReference type="Pfam" id="PF13531">
    <property type="entry name" value="SBP_bac_11"/>
    <property type="match status" value="1"/>
</dbReference>
<dbReference type="Gene3D" id="3.40.190.10">
    <property type="entry name" value="Periplasmic binding protein-like II"/>
    <property type="match status" value="2"/>
</dbReference>
<dbReference type="RefSeq" id="WP_159442939.1">
    <property type="nucleotide sequence ID" value="NZ_FUWM01000018.1"/>
</dbReference>
<dbReference type="AlphaFoldDB" id="A0A1T4PCZ5"/>
<accession>A0A1T4PCZ5</accession>
<dbReference type="PANTHER" id="PTHR30632:SF16">
    <property type="entry name" value="MOLYBDATE_TUNGSTATE-BINDING PROTEIN WTPA"/>
    <property type="match status" value="1"/>
</dbReference>
<evidence type="ECO:0000256" key="1">
    <source>
        <dbReference type="ARBA" id="ARBA00009438"/>
    </source>
</evidence>
<keyword evidence="3" id="KW-1185">Reference proteome</keyword>
<gene>
    <name evidence="2" type="ORF">SAMN02745118_02127</name>
</gene>
<dbReference type="InterPro" id="IPR050682">
    <property type="entry name" value="ModA/WtpA"/>
</dbReference>
<dbReference type="SUPFAM" id="SSF53850">
    <property type="entry name" value="Periplasmic binding protein-like II"/>
    <property type="match status" value="1"/>
</dbReference>
<dbReference type="CDD" id="cd13540">
    <property type="entry name" value="PBP2_ModA_WtpA"/>
    <property type="match status" value="1"/>
</dbReference>
<dbReference type="GO" id="GO:0030973">
    <property type="term" value="F:molybdate ion binding"/>
    <property type="evidence" value="ECO:0007669"/>
    <property type="project" value="TreeGrafter"/>
</dbReference>
<dbReference type="GO" id="GO:0015689">
    <property type="term" value="P:molybdate ion transport"/>
    <property type="evidence" value="ECO:0007669"/>
    <property type="project" value="TreeGrafter"/>
</dbReference>
<evidence type="ECO:0000313" key="2">
    <source>
        <dbReference type="EMBL" id="SJZ89369.1"/>
    </source>
</evidence>
<organism evidence="2 3">
    <name type="scientific">Selenihalanaerobacter shriftii</name>
    <dbReference type="NCBI Taxonomy" id="142842"/>
    <lineage>
        <taxon>Bacteria</taxon>
        <taxon>Bacillati</taxon>
        <taxon>Bacillota</taxon>
        <taxon>Clostridia</taxon>
        <taxon>Halanaerobiales</taxon>
        <taxon>Halobacteroidaceae</taxon>
        <taxon>Selenihalanaerobacter</taxon>
    </lineage>
</organism>
<proteinExistence type="inferred from homology"/>
<sequence>MKRSWICIVVLIGLIFTTAMTNVNLFTTQQDLKEIYAGSLLNVMENRVNPALEKHLNIKIIGEGHGSVSGARMINEGLRYPDIYLSADPTVNEQLLIGDENDNLINWYLSFLSNELVITYSSDNNFKADIKKVKSGKKVWYELLLNKGFRLGRTDPNLDPKGYRTLFMFDLAAKYYNEKNLRERVLNTNKQKLIFPETELMAMLETGQLDAAVTYKNEAIERDLSYISLPDQVNLSNPEFADLYSQVSYKTDQGEVFQGRPILYTITILNEVENNFEVIKAVEYVLSQEGRKLFKKNGFNLVPVQFRGEKEKIPVKLQKYIEGEIDIE</sequence>
<dbReference type="Proteomes" id="UP000190625">
    <property type="component" value="Unassembled WGS sequence"/>
</dbReference>
<comment type="similarity">
    <text evidence="1">Belongs to the bacterial solute-binding protein 1 family. WtpA subfamily.</text>
</comment>